<keyword evidence="5" id="KW-0812">Transmembrane</keyword>
<proteinExistence type="predicted"/>
<evidence type="ECO:0000256" key="2">
    <source>
        <dbReference type="ARBA" id="ARBA00022737"/>
    </source>
</evidence>
<evidence type="ECO:0000259" key="8">
    <source>
        <dbReference type="Pfam" id="PF13229"/>
    </source>
</evidence>
<dbReference type="Pfam" id="PF13229">
    <property type="entry name" value="Beta_helix"/>
    <property type="match status" value="1"/>
</dbReference>
<keyword evidence="5" id="KW-1133">Transmembrane helix</keyword>
<keyword evidence="2" id="KW-0677">Repeat</keyword>
<feature type="compositionally biased region" description="Low complexity" evidence="4">
    <location>
        <begin position="661"/>
        <end position="774"/>
    </location>
</feature>
<keyword evidence="6" id="KW-0732">Signal</keyword>
<dbReference type="InterPro" id="IPR012334">
    <property type="entry name" value="Pectin_lyas_fold"/>
</dbReference>
<evidence type="ECO:0000313" key="9">
    <source>
        <dbReference type="EMBL" id="NYS68433.1"/>
    </source>
</evidence>
<evidence type="ECO:0000256" key="1">
    <source>
        <dbReference type="ARBA" id="ARBA00004906"/>
    </source>
</evidence>
<feature type="compositionally biased region" description="Gly residues" evidence="4">
    <location>
        <begin position="775"/>
        <end position="789"/>
    </location>
</feature>
<dbReference type="InterPro" id="IPR011459">
    <property type="entry name" value="DUF1565"/>
</dbReference>
<dbReference type="InterPro" id="IPR011050">
    <property type="entry name" value="Pectin_lyase_fold/virulence"/>
</dbReference>
<evidence type="ECO:0000256" key="5">
    <source>
        <dbReference type="SAM" id="Phobius"/>
    </source>
</evidence>
<feature type="domain" description="DUF1565" evidence="7">
    <location>
        <begin position="40"/>
        <end position="78"/>
    </location>
</feature>
<dbReference type="Proteomes" id="UP000572528">
    <property type="component" value="Unassembled WGS sequence"/>
</dbReference>
<feature type="transmembrane region" description="Helical" evidence="5">
    <location>
        <begin position="875"/>
        <end position="896"/>
    </location>
</feature>
<comment type="caution">
    <text evidence="9">The sequence shown here is derived from an EMBL/GenBank/DDBJ whole genome shotgun (WGS) entry which is preliminary data.</text>
</comment>
<dbReference type="EMBL" id="JACBXV010000018">
    <property type="protein sequence ID" value="NYS68433.1"/>
    <property type="molecule type" value="Genomic_DNA"/>
</dbReference>
<dbReference type="PANTHER" id="PTHR22990:SF15">
    <property type="entry name" value="F-BOX ONLY PROTEIN 10"/>
    <property type="match status" value="1"/>
</dbReference>
<dbReference type="PANTHER" id="PTHR22990">
    <property type="entry name" value="F-BOX ONLY PROTEIN"/>
    <property type="match status" value="1"/>
</dbReference>
<sequence length="905" mass="91008">MRRFVAQMAVLVLGLSVPFLVAPQASAAPEGRTIHVSASSGSDAGDGSAARPYQTISTAISAASTGDTIELADGTYREGELSVDKGVTIRAAQGATPVISGAKVPETWNNAGNGTWSTGHDMVRFCTVCTTNADPEVEGMAAHPEQVFVDGKPLTQVGSRAEVSASTFYVDDPDPVTLKEAGNNRAGYNVKPHTGASYVIGVDPAQHEVEVVQHHRALSSTADNVTLSGVVVEKYSAVQRWDYADPEIGTLTGGGMVVASGNNLRIEGSTFRYSSSATAVQVIDATSAVVTGNRFDDNGSNGFGINNSTNVTVERNLWTSNNTAGHITTGCGAYCTLADTKITHADGVRFAFNTVDYSEAGYDISEPAVYADQRGAGVWFDEGVINSEIIGNYFVNTPVAMFNEVSSNNLIASNIVEGAGVGIHVSGSDNTKIWNNTISHALTSVMIQEDSRSDGCNARRADGSCAQLQPWSAEHGLSWDTTGTVINNNIFSSEQTQAKEGDPWRFSAMLQVTGGVNDDGSGAVYANDMISSIDHNVYYRAQDNGNPSTTVLWNWGKDLATQSINPPELSEFTASSHVTVSGKEANGLDRRGTRAENPFFVSESANPTAWKTSDFHLKPGSPASGTGQALPADVAGELGVSAGTAVDRGALVNVAWDGGSAQAGAGAPAPAQGQPAAQSPAAGADQASAGQASAAQDGAAQDSAPQAPAGQAPAAQAPTDQTPAGQASADQAPAAQDGAAQDSAPQAPAGQAPAAQDGAAQDSAAQAPAAQAPAGGDGAGSGGASGSAPGGSSQAGTEQGASGDSAAGSASTSAGAARSGSGANGHAAAAGVTIASDSVPGGVDDHSPVGAVAVEAQPAKGASSAQGGSLARAGLVAPGLIILSVAAVVLGAGALASRRRMSRGR</sequence>
<gene>
    <name evidence="9" type="ORF">HZZ05_02650</name>
</gene>
<keyword evidence="5" id="KW-0472">Membrane</keyword>
<dbReference type="InterPro" id="IPR051550">
    <property type="entry name" value="SCF-Subunits/Alg-Epimerases"/>
</dbReference>
<evidence type="ECO:0000259" key="7">
    <source>
        <dbReference type="Pfam" id="PF07602"/>
    </source>
</evidence>
<comment type="pathway">
    <text evidence="1">Protein modification; protein ubiquitination.</text>
</comment>
<dbReference type="Pfam" id="PF07602">
    <property type="entry name" value="DUF1565"/>
    <property type="match status" value="1"/>
</dbReference>
<feature type="compositionally biased region" description="Low complexity" evidence="4">
    <location>
        <begin position="790"/>
        <end position="825"/>
    </location>
</feature>
<evidence type="ECO:0000256" key="6">
    <source>
        <dbReference type="SAM" id="SignalP"/>
    </source>
</evidence>
<dbReference type="RefSeq" id="WP_179899771.1">
    <property type="nucleotide sequence ID" value="NZ_JACBXV010000018.1"/>
</dbReference>
<dbReference type="SUPFAM" id="SSF51126">
    <property type="entry name" value="Pectin lyase-like"/>
    <property type="match status" value="1"/>
</dbReference>
<dbReference type="AlphaFoldDB" id="A0A853EG92"/>
<name>A0A853EG92_9ACTO</name>
<evidence type="ECO:0000256" key="3">
    <source>
        <dbReference type="ARBA" id="ARBA00022786"/>
    </source>
</evidence>
<feature type="domain" description="Right handed beta helix" evidence="8">
    <location>
        <begin position="257"/>
        <end position="438"/>
    </location>
</feature>
<feature type="region of interest" description="Disordered" evidence="4">
    <location>
        <begin position="611"/>
        <end position="630"/>
    </location>
</feature>
<dbReference type="InterPro" id="IPR006626">
    <property type="entry name" value="PbH1"/>
</dbReference>
<dbReference type="SMART" id="SM00710">
    <property type="entry name" value="PbH1"/>
    <property type="match status" value="6"/>
</dbReference>
<dbReference type="InterPro" id="IPR022441">
    <property type="entry name" value="Para_beta_helix_rpt-2"/>
</dbReference>
<evidence type="ECO:0000313" key="10">
    <source>
        <dbReference type="Proteomes" id="UP000572528"/>
    </source>
</evidence>
<dbReference type="NCBIfam" id="TIGR03804">
    <property type="entry name" value="para_beta_helix"/>
    <property type="match status" value="1"/>
</dbReference>
<protein>
    <submittedName>
        <fullName evidence="9">Right-handed parallel beta-helix repeat-containing protein</fullName>
    </submittedName>
</protein>
<dbReference type="InterPro" id="IPR039448">
    <property type="entry name" value="Beta_helix"/>
</dbReference>
<keyword evidence="3" id="KW-0833">Ubl conjugation pathway</keyword>
<feature type="chain" id="PRO_5032672379" evidence="6">
    <location>
        <begin position="28"/>
        <end position="905"/>
    </location>
</feature>
<reference evidence="9 10" key="1">
    <citation type="submission" date="2020-07" db="EMBL/GenBank/DDBJ databases">
        <title>MOT database genomes.</title>
        <authorList>
            <person name="Joseph S."/>
            <person name="Aduse-Opoku J."/>
            <person name="Hashim A."/>
            <person name="Wade W."/>
            <person name="Curtis M."/>
        </authorList>
    </citation>
    <scope>NUCLEOTIDE SEQUENCE [LARGE SCALE GENOMIC DNA]</scope>
    <source>
        <strain evidence="9 10">WMus004</strain>
    </source>
</reference>
<feature type="signal peptide" evidence="6">
    <location>
        <begin position="1"/>
        <end position="27"/>
    </location>
</feature>
<dbReference type="Gene3D" id="2.160.20.10">
    <property type="entry name" value="Single-stranded right-handed beta-helix, Pectin lyase-like"/>
    <property type="match status" value="2"/>
</dbReference>
<organism evidence="9 10">
    <name type="scientific">Actinomyces bowdenii</name>
    <dbReference type="NCBI Taxonomy" id="131109"/>
    <lineage>
        <taxon>Bacteria</taxon>
        <taxon>Bacillati</taxon>
        <taxon>Actinomycetota</taxon>
        <taxon>Actinomycetes</taxon>
        <taxon>Actinomycetales</taxon>
        <taxon>Actinomycetaceae</taxon>
        <taxon>Actinomyces</taxon>
    </lineage>
</organism>
<feature type="region of interest" description="Disordered" evidence="4">
    <location>
        <begin position="661"/>
        <end position="825"/>
    </location>
</feature>
<accession>A0A853EG92</accession>
<evidence type="ECO:0000256" key="4">
    <source>
        <dbReference type="SAM" id="MobiDB-lite"/>
    </source>
</evidence>